<accession>A0ABP3W579</accession>
<dbReference type="PANTHER" id="PTHR30283">
    <property type="entry name" value="PEROXIDE STRESS RESPONSE PROTEIN YAAA"/>
    <property type="match status" value="1"/>
</dbReference>
<dbReference type="Pfam" id="PF03883">
    <property type="entry name" value="H2O2_YaaD"/>
    <property type="match status" value="1"/>
</dbReference>
<organism evidence="2 3">
    <name type="scientific">Clostridium subterminale</name>
    <dbReference type="NCBI Taxonomy" id="1550"/>
    <lineage>
        <taxon>Bacteria</taxon>
        <taxon>Bacillati</taxon>
        <taxon>Bacillota</taxon>
        <taxon>Clostridia</taxon>
        <taxon>Eubacteriales</taxon>
        <taxon>Clostridiaceae</taxon>
        <taxon>Clostridium</taxon>
    </lineage>
</organism>
<evidence type="ECO:0000313" key="3">
    <source>
        <dbReference type="Proteomes" id="UP001501047"/>
    </source>
</evidence>
<keyword evidence="3" id="KW-1185">Reference proteome</keyword>
<evidence type="ECO:0000256" key="1">
    <source>
        <dbReference type="HAMAP-Rule" id="MF_00652"/>
    </source>
</evidence>
<dbReference type="EMBL" id="BAAACI010000007">
    <property type="protein sequence ID" value="GAA0776473.1"/>
    <property type="molecule type" value="Genomic_DNA"/>
</dbReference>
<name>A0ABP3W579_CLOSU</name>
<protein>
    <recommendedName>
        <fullName evidence="1">UPF0246 protein GCM10008908_29950</fullName>
    </recommendedName>
</protein>
<gene>
    <name evidence="2" type="primary">yaaA_2</name>
    <name evidence="2" type="ORF">GCM10008908_29950</name>
</gene>
<sequence>MITIISSTKSLDFEKEIFIDESTEPVFMDEVRELVGIIKNYNVEEIAKRMKISNKLSKINYNRFQSFYDQQVNTRQAIFAFSGEVYRAINPFEYDGSNLEFAQKHIRILSGLFGVLRPLDNIKEYRLEMATKLRGIPEEDLYKFWTKKITQNIVNDLNLKENSTILNLASLEYSKSIDKSKLGTINVYDVEFKENREGKYRIIGTYAKRARGLMVTYIVKNNIHTIEDLKNFKEEGYCYNKELSGNTKLVFTREIML</sequence>
<comment type="caution">
    <text evidence="2">The sequence shown here is derived from an EMBL/GenBank/DDBJ whole genome shotgun (WGS) entry which is preliminary data.</text>
</comment>
<evidence type="ECO:0000313" key="2">
    <source>
        <dbReference type="EMBL" id="GAA0776473.1"/>
    </source>
</evidence>
<proteinExistence type="inferred from homology"/>
<dbReference type="NCBIfam" id="NF002542">
    <property type="entry name" value="PRK02101.1-3"/>
    <property type="match status" value="1"/>
</dbReference>
<dbReference type="HAMAP" id="MF_00652">
    <property type="entry name" value="UPF0246"/>
    <property type="match status" value="1"/>
</dbReference>
<dbReference type="Proteomes" id="UP001501047">
    <property type="component" value="Unassembled WGS sequence"/>
</dbReference>
<reference evidence="3" key="1">
    <citation type="journal article" date="2019" name="Int. J. Syst. Evol. Microbiol.">
        <title>The Global Catalogue of Microorganisms (GCM) 10K type strain sequencing project: providing services to taxonomists for standard genome sequencing and annotation.</title>
        <authorList>
            <consortium name="The Broad Institute Genomics Platform"/>
            <consortium name="The Broad Institute Genome Sequencing Center for Infectious Disease"/>
            <person name="Wu L."/>
            <person name="Ma J."/>
        </authorList>
    </citation>
    <scope>NUCLEOTIDE SEQUENCE [LARGE SCALE GENOMIC DNA]</scope>
    <source>
        <strain evidence="3">JCM 1417</strain>
    </source>
</reference>
<dbReference type="PANTHER" id="PTHR30283:SF4">
    <property type="entry name" value="PEROXIDE STRESS RESISTANCE PROTEIN YAAA"/>
    <property type="match status" value="1"/>
</dbReference>
<dbReference type="InterPro" id="IPR005583">
    <property type="entry name" value="YaaA"/>
</dbReference>
<dbReference type="RefSeq" id="WP_343827289.1">
    <property type="nucleotide sequence ID" value="NZ_BAAACI010000007.1"/>
</dbReference>
<comment type="similarity">
    <text evidence="1">Belongs to the UPF0246 family.</text>
</comment>